<dbReference type="SFLD" id="SFLDG01129">
    <property type="entry name" value="C1.5:_HAD__Beta-PGM__Phosphata"/>
    <property type="match status" value="1"/>
</dbReference>
<dbReference type="InterPro" id="IPR044999">
    <property type="entry name" value="CbbY-like"/>
</dbReference>
<accession>A0A939LU85</accession>
<protein>
    <submittedName>
        <fullName evidence="1">HAD-IA family hydrolase</fullName>
    </submittedName>
</protein>
<dbReference type="Gene3D" id="1.10.150.240">
    <property type="entry name" value="Putative phosphatase, domain 2"/>
    <property type="match status" value="1"/>
</dbReference>
<proteinExistence type="predicted"/>
<gene>
    <name evidence="1" type="ORF">J4H91_02610</name>
</gene>
<keyword evidence="1" id="KW-0378">Hydrolase</keyword>
<dbReference type="InterPro" id="IPR023214">
    <property type="entry name" value="HAD_sf"/>
</dbReference>
<dbReference type="SUPFAM" id="SSF56784">
    <property type="entry name" value="HAD-like"/>
    <property type="match status" value="1"/>
</dbReference>
<organism evidence="1 2">
    <name type="scientific">Leucobacter ruminantium</name>
    <dbReference type="NCBI Taxonomy" id="1289170"/>
    <lineage>
        <taxon>Bacteria</taxon>
        <taxon>Bacillati</taxon>
        <taxon>Actinomycetota</taxon>
        <taxon>Actinomycetes</taxon>
        <taxon>Micrococcales</taxon>
        <taxon>Microbacteriaceae</taxon>
        <taxon>Leucobacter</taxon>
    </lineage>
</organism>
<dbReference type="PANTHER" id="PTHR42896:SF2">
    <property type="entry name" value="CBBY-LIKE PROTEIN"/>
    <property type="match status" value="1"/>
</dbReference>
<evidence type="ECO:0000313" key="1">
    <source>
        <dbReference type="EMBL" id="MBO1804211.1"/>
    </source>
</evidence>
<dbReference type="InterPro" id="IPR036412">
    <property type="entry name" value="HAD-like_sf"/>
</dbReference>
<name>A0A939LU85_9MICO</name>
<dbReference type="Proteomes" id="UP000664398">
    <property type="component" value="Unassembled WGS sequence"/>
</dbReference>
<dbReference type="InterPro" id="IPR023198">
    <property type="entry name" value="PGP-like_dom2"/>
</dbReference>
<evidence type="ECO:0000313" key="2">
    <source>
        <dbReference type="Proteomes" id="UP000664398"/>
    </source>
</evidence>
<dbReference type="PANTHER" id="PTHR42896">
    <property type="entry name" value="XYLULOSE-1,5-BISPHOSPHATE (XUBP) PHOSPHATASE"/>
    <property type="match status" value="1"/>
</dbReference>
<sequence length="251" mass="26240">MLLDCDGVLSDTELDGHLAAFNLAFAELGYGFRWSREVYAELLRVGGGKERLRRYFADHPEIAFAGGADLDAAVLALHRRKSEIYVEIAESGRLPGRPGVKRLVEEALDAGWTVAVASTSAPESVEAVLRTVVGSETRARMAGVFAGDAVEAKKPAPDIYLLALSELGLEPAQTVVIEDSDVGAAAAAAAGLAHLVTVSSFTTEEVFPEASAVVTDLGEPGAPARLLRGGIELEDGLVTLSGLAALRGSRA</sequence>
<dbReference type="AlphaFoldDB" id="A0A939LU85"/>
<comment type="caution">
    <text evidence="1">The sequence shown here is derived from an EMBL/GenBank/DDBJ whole genome shotgun (WGS) entry which is preliminary data.</text>
</comment>
<dbReference type="InterPro" id="IPR006439">
    <property type="entry name" value="HAD-SF_hydro_IA"/>
</dbReference>
<dbReference type="GO" id="GO:0016787">
    <property type="term" value="F:hydrolase activity"/>
    <property type="evidence" value="ECO:0007669"/>
    <property type="project" value="UniProtKB-KW"/>
</dbReference>
<reference evidence="1" key="1">
    <citation type="submission" date="2021-03" db="EMBL/GenBank/DDBJ databases">
        <title>Leucobacter chromiisoli sp. nov., isolated from chromium-containing soil of chemical plant.</title>
        <authorList>
            <person name="Xu Z."/>
        </authorList>
    </citation>
    <scope>NUCLEOTIDE SEQUENCE</scope>
    <source>
        <strain evidence="1">A2</strain>
    </source>
</reference>
<dbReference type="Pfam" id="PF00702">
    <property type="entry name" value="Hydrolase"/>
    <property type="match status" value="1"/>
</dbReference>
<dbReference type="NCBIfam" id="TIGR01509">
    <property type="entry name" value="HAD-SF-IA-v3"/>
    <property type="match status" value="1"/>
</dbReference>
<dbReference type="Gene3D" id="3.40.50.1000">
    <property type="entry name" value="HAD superfamily/HAD-like"/>
    <property type="match status" value="1"/>
</dbReference>
<dbReference type="SFLD" id="SFLDS00003">
    <property type="entry name" value="Haloacid_Dehalogenase"/>
    <property type="match status" value="1"/>
</dbReference>
<keyword evidence="2" id="KW-1185">Reference proteome</keyword>
<dbReference type="EMBL" id="JAGDYL010000003">
    <property type="protein sequence ID" value="MBO1804211.1"/>
    <property type="molecule type" value="Genomic_DNA"/>
</dbReference>